<feature type="coiled-coil region" evidence="13">
    <location>
        <begin position="2739"/>
        <end position="2819"/>
    </location>
</feature>
<accession>A0AA39F4M6</accession>
<dbReference type="InterPro" id="IPR035699">
    <property type="entry name" value="AAA_6"/>
</dbReference>
<dbReference type="Gene3D" id="1.20.920.30">
    <property type="match status" value="1"/>
</dbReference>
<keyword evidence="6" id="KW-0677">Repeat</keyword>
<name>A0AA39F4M6_MICHY</name>
<keyword evidence="12" id="KW-0206">Cytoskeleton</keyword>
<dbReference type="Gene3D" id="1.20.58.1120">
    <property type="match status" value="1"/>
</dbReference>
<dbReference type="Gene3D" id="1.10.287.2620">
    <property type="match status" value="1"/>
</dbReference>
<keyword evidence="10 13" id="KW-0175">Coiled coil</keyword>
<feature type="domain" description="AAA+ ATPase" evidence="15">
    <location>
        <begin position="1614"/>
        <end position="1751"/>
    </location>
</feature>
<dbReference type="GO" id="GO:0030286">
    <property type="term" value="C:dynein complex"/>
    <property type="evidence" value="ECO:0007669"/>
    <property type="project" value="UniProtKB-KW"/>
</dbReference>
<reference evidence="16" key="2">
    <citation type="submission" date="2023-03" db="EMBL/GenBank/DDBJ databases">
        <authorList>
            <person name="Inwood S.N."/>
            <person name="Skelly J.G."/>
            <person name="Guhlin J."/>
            <person name="Harrop T.W.R."/>
            <person name="Goldson S.G."/>
            <person name="Dearden P.K."/>
        </authorList>
    </citation>
    <scope>NUCLEOTIDE SEQUENCE</scope>
    <source>
        <strain evidence="16">Lincoln</strain>
        <tissue evidence="16">Whole body</tissue>
    </source>
</reference>
<dbReference type="InterPro" id="IPR024743">
    <property type="entry name" value="Dynein_HC_stalk"/>
</dbReference>
<evidence type="ECO:0000256" key="7">
    <source>
        <dbReference type="ARBA" id="ARBA00022741"/>
    </source>
</evidence>
<dbReference type="GO" id="GO:0005524">
    <property type="term" value="F:ATP binding"/>
    <property type="evidence" value="ECO:0007669"/>
    <property type="project" value="UniProtKB-KW"/>
</dbReference>
<dbReference type="Pfam" id="PF03028">
    <property type="entry name" value="Dynein_heavy"/>
    <property type="match status" value="1"/>
</dbReference>
<evidence type="ECO:0000256" key="2">
    <source>
        <dbReference type="ARBA" id="ARBA00008887"/>
    </source>
</evidence>
<evidence type="ECO:0000313" key="16">
    <source>
        <dbReference type="EMBL" id="KAK0162877.1"/>
    </source>
</evidence>
<dbReference type="GO" id="GO:0000070">
    <property type="term" value="P:mitotic sister chromatid segregation"/>
    <property type="evidence" value="ECO:0007669"/>
    <property type="project" value="UniProtKB-ARBA"/>
</dbReference>
<dbReference type="InterPro" id="IPR043157">
    <property type="entry name" value="Dynein_AAA1S"/>
</dbReference>
<keyword evidence="4" id="KW-0963">Cytoplasm</keyword>
<dbReference type="PANTHER" id="PTHR45703">
    <property type="entry name" value="DYNEIN HEAVY CHAIN"/>
    <property type="match status" value="1"/>
</dbReference>
<feature type="domain" description="AAA+ ATPase" evidence="15">
    <location>
        <begin position="2185"/>
        <end position="2342"/>
    </location>
</feature>
<evidence type="ECO:0000256" key="10">
    <source>
        <dbReference type="ARBA" id="ARBA00023054"/>
    </source>
</evidence>
<dbReference type="GO" id="GO:0051959">
    <property type="term" value="F:dynein light intermediate chain binding"/>
    <property type="evidence" value="ECO:0007669"/>
    <property type="project" value="InterPro"/>
</dbReference>
<organism evidence="16 17">
    <name type="scientific">Microctonus hyperodae</name>
    <name type="common">Parasitoid wasp</name>
    <dbReference type="NCBI Taxonomy" id="165561"/>
    <lineage>
        <taxon>Eukaryota</taxon>
        <taxon>Metazoa</taxon>
        <taxon>Ecdysozoa</taxon>
        <taxon>Arthropoda</taxon>
        <taxon>Hexapoda</taxon>
        <taxon>Insecta</taxon>
        <taxon>Pterygota</taxon>
        <taxon>Neoptera</taxon>
        <taxon>Endopterygota</taxon>
        <taxon>Hymenoptera</taxon>
        <taxon>Apocrita</taxon>
        <taxon>Ichneumonoidea</taxon>
        <taxon>Braconidae</taxon>
        <taxon>Euphorinae</taxon>
        <taxon>Microctonus</taxon>
    </lineage>
</organism>
<feature type="compositionally biased region" description="Pro residues" evidence="14">
    <location>
        <begin position="4105"/>
        <end position="4114"/>
    </location>
</feature>
<dbReference type="SUPFAM" id="SSF52540">
    <property type="entry name" value="P-loop containing nucleoside triphosphate hydrolases"/>
    <property type="match status" value="3"/>
</dbReference>
<dbReference type="InterPro" id="IPR013602">
    <property type="entry name" value="Dynein_heavy_linker"/>
</dbReference>
<dbReference type="Gene3D" id="3.40.50.300">
    <property type="entry name" value="P-loop containing nucleotide triphosphate hydrolases"/>
    <property type="match status" value="5"/>
</dbReference>
<dbReference type="GO" id="GO:0045505">
    <property type="term" value="F:dynein intermediate chain binding"/>
    <property type="evidence" value="ECO:0007669"/>
    <property type="project" value="InterPro"/>
</dbReference>
<dbReference type="Proteomes" id="UP001168972">
    <property type="component" value="Unassembled WGS sequence"/>
</dbReference>
<dbReference type="SMART" id="SM00382">
    <property type="entry name" value="AAA"/>
    <property type="match status" value="2"/>
</dbReference>
<reference evidence="16" key="1">
    <citation type="journal article" date="2023" name="bioRxiv">
        <title>Scaffold-level genome assemblies of two parasitoid biocontrol wasps reveal the parthenogenesis mechanism and an associated novel virus.</title>
        <authorList>
            <person name="Inwood S."/>
            <person name="Skelly J."/>
            <person name="Guhlin J."/>
            <person name="Harrop T."/>
            <person name="Goldson S."/>
            <person name="Dearden P."/>
        </authorList>
    </citation>
    <scope>NUCLEOTIDE SEQUENCE</scope>
    <source>
        <strain evidence="16">Lincoln</strain>
        <tissue evidence="16">Whole body</tissue>
    </source>
</reference>
<dbReference type="GO" id="GO:0000235">
    <property type="term" value="C:astral microtubule"/>
    <property type="evidence" value="ECO:0007669"/>
    <property type="project" value="UniProtKB-ARBA"/>
</dbReference>
<comment type="caution">
    <text evidence="16">The sequence shown here is derived from an EMBL/GenBank/DDBJ whole genome shotgun (WGS) entry which is preliminary data.</text>
</comment>
<evidence type="ECO:0000256" key="14">
    <source>
        <dbReference type="SAM" id="MobiDB-lite"/>
    </source>
</evidence>
<dbReference type="GO" id="GO:0005938">
    <property type="term" value="C:cell cortex"/>
    <property type="evidence" value="ECO:0007669"/>
    <property type="project" value="UniProtKB-ARBA"/>
</dbReference>
<dbReference type="Gene3D" id="3.20.180.20">
    <property type="entry name" value="Dynein heavy chain, N-terminal domain 2"/>
    <property type="match status" value="1"/>
</dbReference>
<dbReference type="Pfam" id="PF12781">
    <property type="entry name" value="AAA_9"/>
    <property type="match status" value="1"/>
</dbReference>
<comment type="subcellular location">
    <subcellularLocation>
        <location evidence="1">Cytoplasm</location>
        <location evidence="1">Cytoskeleton</location>
    </subcellularLocation>
</comment>
<dbReference type="Pfam" id="PF08385">
    <property type="entry name" value="DHC_N1"/>
    <property type="match status" value="1"/>
</dbReference>
<evidence type="ECO:0000313" key="17">
    <source>
        <dbReference type="Proteomes" id="UP001168972"/>
    </source>
</evidence>
<dbReference type="Pfam" id="PF08393">
    <property type="entry name" value="DHC_N2"/>
    <property type="match status" value="1"/>
</dbReference>
<dbReference type="FunFam" id="3.40.50.300:FF:000996">
    <property type="entry name" value="Cytoplasmic dynein heavy chain"/>
    <property type="match status" value="1"/>
</dbReference>
<keyword evidence="11" id="KW-0505">Motor protein</keyword>
<evidence type="ECO:0000256" key="3">
    <source>
        <dbReference type="ARBA" id="ARBA00022197"/>
    </source>
</evidence>
<dbReference type="Gene3D" id="3.10.490.20">
    <property type="match status" value="1"/>
</dbReference>
<keyword evidence="7" id="KW-0547">Nucleotide-binding</keyword>
<comment type="similarity">
    <text evidence="2">Belongs to the dynein heavy chain family.</text>
</comment>
<dbReference type="InterPro" id="IPR042219">
    <property type="entry name" value="AAA_lid_11_sf"/>
</dbReference>
<evidence type="ECO:0000256" key="5">
    <source>
        <dbReference type="ARBA" id="ARBA00022701"/>
    </source>
</evidence>
<feature type="coiled-coil region" evidence="13">
    <location>
        <begin position="1018"/>
        <end position="1070"/>
    </location>
</feature>
<keyword evidence="5" id="KW-0493">Microtubule</keyword>
<dbReference type="InterPro" id="IPR042222">
    <property type="entry name" value="Dynein_2_N"/>
</dbReference>
<keyword evidence="17" id="KW-1185">Reference proteome</keyword>
<dbReference type="EMBL" id="JAQQBR010001833">
    <property type="protein sequence ID" value="KAK0162877.1"/>
    <property type="molecule type" value="Genomic_DNA"/>
</dbReference>
<feature type="region of interest" description="Disordered" evidence="14">
    <location>
        <begin position="4087"/>
        <end position="4131"/>
    </location>
</feature>
<protein>
    <recommendedName>
        <fullName evidence="3">Dynein heavy chain, cytoplasmic</fullName>
    </recommendedName>
</protein>
<dbReference type="Gene3D" id="1.10.8.710">
    <property type="match status" value="1"/>
</dbReference>
<dbReference type="Gene3D" id="1.10.8.720">
    <property type="entry name" value="Region D6 of dynein motor"/>
    <property type="match status" value="1"/>
</dbReference>
<evidence type="ECO:0000256" key="11">
    <source>
        <dbReference type="ARBA" id="ARBA00023175"/>
    </source>
</evidence>
<keyword evidence="9" id="KW-0243">Dynein</keyword>
<proteinExistence type="inferred from homology"/>
<dbReference type="InterPro" id="IPR041658">
    <property type="entry name" value="AAA_lid_11"/>
</dbReference>
<dbReference type="InterPro" id="IPR004273">
    <property type="entry name" value="Dynein_heavy_D6_P-loop"/>
</dbReference>
<evidence type="ECO:0000256" key="12">
    <source>
        <dbReference type="ARBA" id="ARBA00023212"/>
    </source>
</evidence>
<dbReference type="Pfam" id="PF12774">
    <property type="entry name" value="AAA_6"/>
    <property type="match status" value="1"/>
</dbReference>
<dbReference type="Pfam" id="PF12780">
    <property type="entry name" value="AAA_8"/>
    <property type="match status" value="1"/>
</dbReference>
<evidence type="ECO:0000259" key="15">
    <source>
        <dbReference type="SMART" id="SM00382"/>
    </source>
</evidence>
<keyword evidence="8" id="KW-0067">ATP-binding</keyword>
<dbReference type="Gene3D" id="1.20.140.100">
    <property type="entry name" value="Dynein heavy chain, N-terminal domain 2"/>
    <property type="match status" value="1"/>
</dbReference>
<dbReference type="InterPro" id="IPR026983">
    <property type="entry name" value="DHC"/>
</dbReference>
<dbReference type="InterPro" id="IPR024317">
    <property type="entry name" value="Dynein_heavy_chain_D4_dom"/>
</dbReference>
<evidence type="ECO:0000256" key="13">
    <source>
        <dbReference type="SAM" id="Coils"/>
    </source>
</evidence>
<dbReference type="Pfam" id="PF18198">
    <property type="entry name" value="AAA_lid_11"/>
    <property type="match status" value="1"/>
</dbReference>
<dbReference type="Gene3D" id="1.20.920.20">
    <property type="match status" value="1"/>
</dbReference>
<dbReference type="GO" id="GO:0008569">
    <property type="term" value="F:minus-end-directed microtubule motor activity"/>
    <property type="evidence" value="ECO:0007669"/>
    <property type="project" value="InterPro"/>
</dbReference>
<dbReference type="InterPro" id="IPR042228">
    <property type="entry name" value="Dynein_linker_3"/>
</dbReference>
<dbReference type="GO" id="GO:0030473">
    <property type="term" value="P:nuclear migration along microtubule"/>
    <property type="evidence" value="ECO:0007669"/>
    <property type="project" value="UniProtKB-ARBA"/>
</dbReference>
<evidence type="ECO:0000256" key="4">
    <source>
        <dbReference type="ARBA" id="ARBA00022490"/>
    </source>
</evidence>
<dbReference type="Gene3D" id="1.10.8.1220">
    <property type="match status" value="1"/>
</dbReference>
<dbReference type="InterPro" id="IPR027417">
    <property type="entry name" value="P-loop_NTPase"/>
</dbReference>
<evidence type="ECO:0000256" key="8">
    <source>
        <dbReference type="ARBA" id="ARBA00022840"/>
    </source>
</evidence>
<dbReference type="InterPro" id="IPR035706">
    <property type="entry name" value="AAA_9"/>
</dbReference>
<dbReference type="PANTHER" id="PTHR45703:SF22">
    <property type="entry name" value="DYNEIN CYTOPLASMIC 2 HEAVY CHAIN 1"/>
    <property type="match status" value="1"/>
</dbReference>
<dbReference type="InterPro" id="IPR003593">
    <property type="entry name" value="AAA+_ATPase"/>
</dbReference>
<feature type="compositionally biased region" description="Polar residues" evidence="14">
    <location>
        <begin position="4088"/>
        <end position="4098"/>
    </location>
</feature>
<evidence type="ECO:0000256" key="9">
    <source>
        <dbReference type="ARBA" id="ARBA00023017"/>
    </source>
</evidence>
<gene>
    <name evidence="16" type="ORF">PV327_006616</name>
</gene>
<dbReference type="GO" id="GO:1902850">
    <property type="term" value="P:microtubule cytoskeleton organization involved in mitosis"/>
    <property type="evidence" value="ECO:0007669"/>
    <property type="project" value="UniProtKB-ARBA"/>
</dbReference>
<evidence type="ECO:0000256" key="1">
    <source>
        <dbReference type="ARBA" id="ARBA00004245"/>
    </source>
</evidence>
<dbReference type="Pfam" id="PF18199">
    <property type="entry name" value="Dynein_C"/>
    <property type="match status" value="1"/>
</dbReference>
<evidence type="ECO:0000256" key="6">
    <source>
        <dbReference type="ARBA" id="ARBA00022737"/>
    </source>
</evidence>
<dbReference type="InterPro" id="IPR041228">
    <property type="entry name" value="Dynein_C"/>
</dbReference>
<dbReference type="InterPro" id="IPR043160">
    <property type="entry name" value="Dynein_C_barrel"/>
</dbReference>
<sequence length="4131" mass="464160">MVIKDMRETFVISTANDFLGIGNKLTSLNPEDHGSLDKFLDVSTCRTLCAQLNYDDGDNIELKLTNELSACTNDKALVFFKIKAAAVTNDNLHDLVQVTSIIGNPGSILIEALHQVWSPTLQSSGVNLTCLKKLEEDILGPKPALSLIEEEALWMKKYEETKKTRDKKVIDEIIKIIKNIRNELENAAVSRDGLAGLEEILETVAGYVDDLWKLESSIYTEEKMKILLNIIGNEIPSLVHILLAEIHDADIREKDEAAANGATICEKWVNICERLTTLFWPHQSLHPWTGPVFIPTKCLIFGERLRQIVDIRLQYRQLSQLLSESERSSLNTLNLLQNFDDFKIISSDNERDIEWMRIKRRFEDGISPAEERVIENLKKHLASVNNPILLVGEFQKYTELLKRDNIKQTLRGERETLLSVLHDVIGTYQCGPDTENLLNSPQILQEIQAARLAESKLNSLNKLVKTLLNDLPGYKDAISKITSAIKDAEMKRINLVESWMNETKDSIVKKKLTLEVDSPVVELIGKNMMKVNYDPKLMALVKEARALSGMGIELPREIRNLVECAGALAGRARALQQIANFHNTIGDRMIVSQRPLMLTTALELARAVQEQSGVIWSDLHAVDAYTNRLREFVQKFAKQNSELATKHIHLRDLVTNLLKGEVVNLVGSQVVWKDTLKKMRMIVDEVEAIYGNSKAWKLHWDRQLLKVLGTAYRAALPNLVRKLPEIRVELIYRDNNLQWRPPLEEIRAKLYSGVRRFLAIPMNFRGVGDPADGKFGIIVGQSAHLFGGVYKEAESALASLEILKSKWMVLTTPTKSRNDCLKEKTSQEWEKDFKDAKQWAQEIVKLRGGEIKVYCFTIDTTTTRNDLESATRRYWEHLSSDLRAEASSRLVSVVNFLSSAMKELDRRPANVEEVGLAYEAHKKIEEGSLDIGRELEYVTGLAKVMAAWTREKLDGINEAYASWDGLSVHLERHKTVITRQLEDAKINLRHRAIAFKDERERWETRWASKPEIITLDWLSSMRERLTSLEEQKDSLISDCQRVELEISDMLNDESEIFKNLEAQLEAEESNCRFQAEFMRELDNQVSDEWSIAKRRIARFHDWLDSWEERIKVKSNDSDTNEESKIEIDTFVGKTIRKIRDQIEWVQLLRGDELAEEHWNELKVILKLETNIKDMTLGNLLNAASDIELNVDKVKEIIKRAIAETGIRQALIELEAWEASASLRLHESKDSKNVTILLVGEYSELLARTGELKLLIEGAKGASGYERFSARAMRCELALFELEERVKFLGLLQRKWVYLEPVYSSGAAPDNSGRWSRADKEFRYLMGEVARDPRVPSLRRLPLPALSSLKDLLDKCQKSLDEFLEEKRSAYPRLYFLSDDDLLELISNSTSGLNTHLPKLFQGIASVERQNGYLTSITSPEGEILLLSSSIDLSDPLPIWLKHLEEVISDTLHQSLEKCIIDTTLDQLLYPNQILLLSERISFTERCEIALRDGKSSMKNLVGYLETRRAKFRNHEYNGDSLIAQKARNLLLETVYHLDIARSLLKIMENNEKTSWTWSRQLRCYKTKNGPIVKCAGAEFSYKFEYQGAVTGLVRTPLTERCFLALTQAMKLGLGGSPTGPAGTGKTESVKALAAILGRLVLVFNCDEGMDAGSMKRILSGLAQAGAWGCFDEFNRLEEKTLSAVAMLVRPLQEAVRLNLNHVQLDDENVKLNPNCCVFITMNPSGSDYGGRNKLPDSLARLFRPIGMAHPDRCDIVRTLLECAGFLDASTLSRQLIETLDIAEKLLSKQPHYDWSLRALRSIVDGISENSGFQNETHRVLEAIKSAITPKLIEEDMFKFKQLLDDVFPNVDSSQSEIAIEKQKLKKALKEICDSKNLQADVVTRCEQLFDQLKGRTGVAIVGAPGSGKTLVRKILFEALTLLGENLKEILIYPGAISKSLLLGKVDSQTREWKEGLLSTAISSNGDGALWIVFDGDVEPGWAEALNSALDDNRLLTLPSGVSVKLGARVKFIFETHKLAGSSPATVSRLGVIHLAKAQPSVLLTSTILDQLSSTSKNIATNHLITIIEASSTISPTTTVNLINATFLHLLRATTANLVTYALLMSVCMQIADRKSRDNIAKLIYQCTDSWCPDPEKPLDIIYNGEIDRLEPFADDSTIIKTDHGHISLTNALKRGLASVLPWFEDGYPIIIRGSNGSGRTSLISYLLASTKDNIEASSIVYASSLFGPDDLINRLKRSCVRVESSINGRVYRPRSGSKVILIVEEIHLAAKNLQELIRQLVQEGGFYEDDLEFAHIQIKLVSTADISTKLHSRLNSLLAIHYLSPPTSKDISTIVKVHLNDVLKNVKSITDTWISNLAIAMYESLTVIASSKESNFSWTISDLCLWSSILKSYPVPEEEGEVSRYLFDVGKRLFYPRLSSKDQNRWRSTFIARLPQSEKYSNDIYVWHSGNSTLIPIADTNWSTEIESTASKCAREGEPIEATITSHLLSVAAGLSWAMGCDRRGIILIGRPGSGRKSATKLAASYSSWRLIDSAPNKARSAIKIAIQTAGIDGERTALLLEEHHLRENGLAILIGAIVSRGEIPGLLSPEELDGLVAPLIDLSRNEDFTGTLDQYLYHRLQKFLRVILIVDSTDVKKEWMIKSRLLNHCTQVSDLSNVEWWTSESSLIDLAIRKIPGLINNVNDNDLIMSSGLKTLVESHQRAPSKQQSPARFIALLNIWHELRDQWERDIEVKLESLQAGIGKLKDAGDRVAELENEALKQRKEFEEEKKKANAALEQITATMRGATGQRGEMSTLKADTERESVELTRRKADIERELGKVEPLVEAAAQAVAGIGADALAEVRSLRAPPAAVRDILEGVLRLMGIRDTSWNSMKIFLAKRGVKDEIRNWDARRSTSASLEAVANLIKERPDSFEEKTARRASVAAAPLAAWVLANLQYGQILQQVAPLEREQRLLAERLSAAEAQIDRLAAGLTSVESRVAELQIELAEHSRGAAALQLRSEATEASLSTARALLTKLDAEHSDWQSQLECLNLRKIKLGIEAAEAASLLVYQDPSKDDKWKRTTLDLLITERERLIWRAQNLPTDTVSLLGATCALRGPLVPLFMDSSGVAVTWLKINLGSQLEITKPEDSKFLTTLELAVRFGKRLLIEEIVELPTILLPLLRKRPLRLSERTLPAQHGFKLFLATRRDTIDTLPGEAEAVLFKITLGAGTRSLAERFIEKALLLDTPELEKQRREALELEERLAGERDTARLNLLVQLGAARGQDLLQESTGGERGCLLTSLEATQTKAKEIAKALDESRRHHEEISKRSKEHEKLARFAANLFKAIKSLTLLNPLYVFSAEEFTDIYLEAESTRKKLGDVDKKEQELLIEKNLISLTFQYCAKAVYRKHRLPLALHLALNLNPVSDIEKNLLQDGGSLKKKDDVECNIPVWIPDERKCAVKLLASTLPQVAAKLRPNWIEDITNIYRDTSLSLFHKVLVIQALRPDYLHSALTKFVTEQLGVKNLAPPAWTLEAIAQNTKERHVLLLLSPGADPGPELRALAIHRQLTEGFVEISLGQGQVKQAEEAIERACRNGGWVLLSNLQLALNWLPRLESILRSDSCTNAKNPSSRIWLTTEECYGFYPGLAGICLKLTYEPPEGVKRNMTRSLRQLQGHQSRINNSEGIFVLAWLHAVLQERRRFIPQGWICSYEWSDADLEAAYELVINHPLKLNPEAHLDWEEGRGLLNVAIYGGRLQDQYDMRALDGILKNIWSRDTFHGRCKLGGVISVPEANKKDVIRVIDQLADSDNKPMEIFGLPPNALRAWERSAAETAIAALKDMSTRSLSATDRRVAKIAELKHQQDLKNFLECHVGTLKIYTKLQNSQNSIDNFFEDERILTNKLISIVKFDVDNSRISNSKTPKTWLEHWPSGPVEIQQFISRLISRNEFLSSLTYSPRQSINLGRLARPRAFLAALKQHTAREYNYSLEKMKLNTHWIDKSNEKLEWKTSVILDGLFITGALIINGKLNEVNADAAPVSSTPRCQIAYLPEEYETSLLNDELDDDDVIQIPVYSDSHRNNLISTLSVGCCKEDQGDWCRRGNSANAQAGSNVPNTPDTPSAPPTPNTPNVPKIPDIPSIPPVPGS</sequence>
<dbReference type="Pfam" id="PF12777">
    <property type="entry name" value="MT"/>
    <property type="match status" value="1"/>
</dbReference>
<dbReference type="InterPro" id="IPR013594">
    <property type="entry name" value="Dynein_heavy_tail"/>
</dbReference>